<keyword evidence="3 5" id="KW-1133">Transmembrane helix</keyword>
<dbReference type="PANTHER" id="PTHR13315">
    <property type="entry name" value="METALLO PHOSPHOESTERASE RELATED"/>
    <property type="match status" value="1"/>
</dbReference>
<evidence type="ECO:0000313" key="7">
    <source>
        <dbReference type="EMBL" id="KAJ1987991.1"/>
    </source>
</evidence>
<dbReference type="PANTHER" id="PTHR13315:SF4">
    <property type="entry name" value="METALLOPHOSPHOESTERASE, ISOFORM E"/>
    <property type="match status" value="1"/>
</dbReference>
<dbReference type="SUPFAM" id="SSF56300">
    <property type="entry name" value="Metallo-dependent phosphatases"/>
    <property type="match status" value="1"/>
</dbReference>
<organism evidence="7 8">
    <name type="scientific">Coemansia umbellata</name>
    <dbReference type="NCBI Taxonomy" id="1424467"/>
    <lineage>
        <taxon>Eukaryota</taxon>
        <taxon>Fungi</taxon>
        <taxon>Fungi incertae sedis</taxon>
        <taxon>Zoopagomycota</taxon>
        <taxon>Kickxellomycotina</taxon>
        <taxon>Kickxellomycetes</taxon>
        <taxon>Kickxellales</taxon>
        <taxon>Kickxellaceae</taxon>
        <taxon>Coemansia</taxon>
    </lineage>
</organism>
<dbReference type="Gene3D" id="3.60.21.10">
    <property type="match status" value="1"/>
</dbReference>
<proteinExistence type="predicted"/>
<feature type="transmembrane region" description="Helical" evidence="5">
    <location>
        <begin position="444"/>
        <end position="472"/>
    </location>
</feature>
<accession>A0ABQ8PF98</accession>
<evidence type="ECO:0000313" key="8">
    <source>
        <dbReference type="Proteomes" id="UP001151295"/>
    </source>
</evidence>
<reference evidence="7" key="1">
    <citation type="submission" date="2022-07" db="EMBL/GenBank/DDBJ databases">
        <title>Phylogenomic reconstructions and comparative analyses of Kickxellomycotina fungi.</title>
        <authorList>
            <person name="Reynolds N.K."/>
            <person name="Stajich J.E."/>
            <person name="Barry K."/>
            <person name="Grigoriev I.V."/>
            <person name="Crous P."/>
            <person name="Smith M.E."/>
        </authorList>
    </citation>
    <scope>NUCLEOTIDE SEQUENCE</scope>
    <source>
        <strain evidence="7">BCRC 34882</strain>
    </source>
</reference>
<evidence type="ECO:0000256" key="2">
    <source>
        <dbReference type="ARBA" id="ARBA00022692"/>
    </source>
</evidence>
<feature type="transmembrane region" description="Helical" evidence="5">
    <location>
        <begin position="21"/>
        <end position="39"/>
    </location>
</feature>
<sequence>MFLNMPSFLRRPRAIVRFLRWYWAVLLFVGEIGLYYWHINSCNWPTSPTADSTHVAIIADPQIVDHYSYGQTGLLLRLVEFYTDIYMRKSYRLLQDIQQPSVIINLGDLMDGGREWADDDWLPEYQRYRSIFTARYPMRVYEMAGNHDIGIGNTVVQGALERFHKTVGPTNQVIELGGHQIVLLDTLTLESDSPEVSSASNKLVEWLAKQNDEHKPRLLFTHVPMWRPNNTLCGPLRQSLPWLRNRRGYQFRDQLFQNTTTYLLERIKPLAVFSGDDHDTCIVEHQVPGTTDKATEYTIGAFGWASGVPIASYALLTLYPEGFMIQNCFLPYQLGIYKTYVLSFVLSFVLLAHACSYRRYQGLKAWRGCDRWLSVGGLWRHWLISRYKKPEDGSIGGPEEEGEGEGAIRLTLLPIFQGNNSAETVAAVHNNGYRRQKLWRLLSGLFPSVVWAIRDIALVATPFYISFILFFYI</sequence>
<evidence type="ECO:0000256" key="4">
    <source>
        <dbReference type="ARBA" id="ARBA00023136"/>
    </source>
</evidence>
<evidence type="ECO:0000256" key="5">
    <source>
        <dbReference type="SAM" id="Phobius"/>
    </source>
</evidence>
<name>A0ABQ8PF98_9FUNG</name>
<feature type="domain" description="Calcineurin-like phosphoesterase" evidence="6">
    <location>
        <begin position="54"/>
        <end position="278"/>
    </location>
</feature>
<evidence type="ECO:0000259" key="6">
    <source>
        <dbReference type="Pfam" id="PF00149"/>
    </source>
</evidence>
<dbReference type="EMBL" id="JANBQD010000109">
    <property type="protein sequence ID" value="KAJ1987991.1"/>
    <property type="molecule type" value="Genomic_DNA"/>
</dbReference>
<evidence type="ECO:0000256" key="3">
    <source>
        <dbReference type="ARBA" id="ARBA00022989"/>
    </source>
</evidence>
<dbReference type="InterPro" id="IPR029052">
    <property type="entry name" value="Metallo-depent_PP-like"/>
</dbReference>
<keyword evidence="2 5" id="KW-0812">Transmembrane</keyword>
<gene>
    <name evidence="7" type="ORF">EDC05_005545</name>
</gene>
<keyword evidence="4 5" id="KW-0472">Membrane</keyword>
<dbReference type="Pfam" id="PF00149">
    <property type="entry name" value="Metallophos"/>
    <property type="match status" value="1"/>
</dbReference>
<protein>
    <recommendedName>
        <fullName evidence="6">Calcineurin-like phosphoesterase domain-containing protein</fullName>
    </recommendedName>
</protein>
<comment type="subcellular location">
    <subcellularLocation>
        <location evidence="1">Membrane</location>
        <topology evidence="1">Multi-pass membrane protein</topology>
    </subcellularLocation>
</comment>
<dbReference type="InterPro" id="IPR004843">
    <property type="entry name" value="Calcineurin-like_PHP"/>
</dbReference>
<evidence type="ECO:0000256" key="1">
    <source>
        <dbReference type="ARBA" id="ARBA00004141"/>
    </source>
</evidence>
<feature type="transmembrane region" description="Helical" evidence="5">
    <location>
        <begin position="337"/>
        <end position="357"/>
    </location>
</feature>
<keyword evidence="8" id="KW-1185">Reference proteome</keyword>
<dbReference type="Proteomes" id="UP001151295">
    <property type="component" value="Unassembled WGS sequence"/>
</dbReference>
<comment type="caution">
    <text evidence="7">The sequence shown here is derived from an EMBL/GenBank/DDBJ whole genome shotgun (WGS) entry which is preliminary data.</text>
</comment>
<dbReference type="InterPro" id="IPR033308">
    <property type="entry name" value="PGAP5/Cdc1/Ted1"/>
</dbReference>